<protein>
    <recommendedName>
        <fullName evidence="2">DUF4408 domain-containing protein</fullName>
    </recommendedName>
</protein>
<dbReference type="Pfam" id="PF14364">
    <property type="entry name" value="DUF4408"/>
    <property type="match status" value="1"/>
</dbReference>
<dbReference type="PANTHER" id="PTHR35762:SF2">
    <property type="entry name" value="TRANSMEMBRANE PROTEIN"/>
    <property type="match status" value="1"/>
</dbReference>
<organism evidence="3 4">
    <name type="scientific">Citrus unshiu</name>
    <name type="common">Satsuma mandarin</name>
    <name type="synonym">Citrus nobilis var. unshiu</name>
    <dbReference type="NCBI Taxonomy" id="55188"/>
    <lineage>
        <taxon>Eukaryota</taxon>
        <taxon>Viridiplantae</taxon>
        <taxon>Streptophyta</taxon>
        <taxon>Embryophyta</taxon>
        <taxon>Tracheophyta</taxon>
        <taxon>Spermatophyta</taxon>
        <taxon>Magnoliopsida</taxon>
        <taxon>eudicotyledons</taxon>
        <taxon>Gunneridae</taxon>
        <taxon>Pentapetalae</taxon>
        <taxon>rosids</taxon>
        <taxon>malvids</taxon>
        <taxon>Sapindales</taxon>
        <taxon>Rutaceae</taxon>
        <taxon>Aurantioideae</taxon>
        <taxon>Citrus</taxon>
    </lineage>
</organism>
<dbReference type="PANTHER" id="PTHR35762">
    <property type="entry name" value="TRANSMEMBRANE PROTEIN"/>
    <property type="match status" value="1"/>
</dbReference>
<sequence>MTQAMKKFKSYQIVDNFFIYSLTALTCSVFCFSPFWFPYLLASIKAFLFVSLPKVGVVLLSPKVLFFVGNLIIIILIGESKFFASESSPASDVCYDDYVSKSTRSVKNPSTDKCLTENVKKTGEDIGENVVMRKWVDEEEAEVGAENGNNEEDDEVGFPAEELSKRADDFIARVNWQRRLEARLLLSCSE</sequence>
<keyword evidence="1" id="KW-0812">Transmembrane</keyword>
<evidence type="ECO:0000313" key="4">
    <source>
        <dbReference type="Proteomes" id="UP000236630"/>
    </source>
</evidence>
<keyword evidence="1" id="KW-0472">Membrane</keyword>
<feature type="domain" description="DUF4408" evidence="2">
    <location>
        <begin position="46"/>
        <end position="82"/>
    </location>
</feature>
<evidence type="ECO:0000313" key="3">
    <source>
        <dbReference type="EMBL" id="GAY56270.1"/>
    </source>
</evidence>
<reference evidence="3 4" key="1">
    <citation type="journal article" date="2017" name="Front. Genet.">
        <title>Draft sequencing of the heterozygous diploid genome of Satsuma (Citrus unshiu Marc.) using a hybrid assembly approach.</title>
        <authorList>
            <person name="Shimizu T."/>
            <person name="Tanizawa Y."/>
            <person name="Mochizuki T."/>
            <person name="Nagasaki H."/>
            <person name="Yoshioka T."/>
            <person name="Toyoda A."/>
            <person name="Fujiyama A."/>
            <person name="Kaminuma E."/>
            <person name="Nakamura Y."/>
        </authorList>
    </citation>
    <scope>NUCLEOTIDE SEQUENCE [LARGE SCALE GENOMIC DNA]</scope>
    <source>
        <strain evidence="4">cv. Miyagawa wase</strain>
    </source>
</reference>
<accession>A0A2H5PV77</accession>
<dbReference type="EMBL" id="BDQV01000135">
    <property type="protein sequence ID" value="GAY56270.1"/>
    <property type="molecule type" value="Genomic_DNA"/>
</dbReference>
<feature type="transmembrane region" description="Helical" evidence="1">
    <location>
        <begin position="57"/>
        <end position="78"/>
    </location>
</feature>
<name>A0A2H5PV77_CITUN</name>
<dbReference type="AlphaFoldDB" id="A0A2H5PV77"/>
<proteinExistence type="predicted"/>
<keyword evidence="4" id="KW-1185">Reference proteome</keyword>
<dbReference type="STRING" id="55188.A0A2H5PV77"/>
<feature type="transmembrane region" description="Helical" evidence="1">
    <location>
        <begin position="17"/>
        <end position="37"/>
    </location>
</feature>
<gene>
    <name evidence="3" type="ORF">CUMW_170560</name>
</gene>
<dbReference type="InterPro" id="IPR025520">
    <property type="entry name" value="DUF4408"/>
</dbReference>
<keyword evidence="1" id="KW-1133">Transmembrane helix</keyword>
<evidence type="ECO:0000259" key="2">
    <source>
        <dbReference type="Pfam" id="PF14364"/>
    </source>
</evidence>
<evidence type="ECO:0000256" key="1">
    <source>
        <dbReference type="SAM" id="Phobius"/>
    </source>
</evidence>
<comment type="caution">
    <text evidence="3">The sequence shown here is derived from an EMBL/GenBank/DDBJ whole genome shotgun (WGS) entry which is preliminary data.</text>
</comment>
<dbReference type="Proteomes" id="UP000236630">
    <property type="component" value="Unassembled WGS sequence"/>
</dbReference>